<evidence type="ECO:0000256" key="1">
    <source>
        <dbReference type="ARBA" id="ARBA00007682"/>
    </source>
</evidence>
<keyword evidence="6" id="KW-1185">Reference proteome</keyword>
<dbReference type="Pfam" id="PF04153">
    <property type="entry name" value="NOT2_3_5_C"/>
    <property type="match status" value="1"/>
</dbReference>
<dbReference type="OrthoDB" id="25391at2759"/>
<dbReference type="InterPro" id="IPR038635">
    <property type="entry name" value="CCR4-NOT_su2/3/5_C_sf"/>
</dbReference>
<dbReference type="InterPro" id="IPR007282">
    <property type="entry name" value="NOT2/3/5_C"/>
</dbReference>
<keyword evidence="2" id="KW-0805">Transcription regulation</keyword>
<feature type="non-terminal residue" evidence="5">
    <location>
        <position position="174"/>
    </location>
</feature>
<accession>A0A1E4TFV6</accession>
<keyword evidence="3" id="KW-0804">Transcription</keyword>
<dbReference type="Gene3D" id="2.30.30.1020">
    <property type="entry name" value="CCR4-NOT complex subunit 2/3/5, C-terminal domain"/>
    <property type="match status" value="1"/>
</dbReference>
<evidence type="ECO:0000313" key="5">
    <source>
        <dbReference type="EMBL" id="ODV90626.1"/>
    </source>
</evidence>
<comment type="similarity">
    <text evidence="1">Belongs to the CNOT2/3/5 family.</text>
</comment>
<dbReference type="GO" id="GO:0030015">
    <property type="term" value="C:CCR4-NOT core complex"/>
    <property type="evidence" value="ECO:0007669"/>
    <property type="project" value="InterPro"/>
</dbReference>
<protein>
    <recommendedName>
        <fullName evidence="4">NOT2/NOT3/NOT5 C-terminal domain-containing protein</fullName>
    </recommendedName>
</protein>
<evidence type="ECO:0000259" key="4">
    <source>
        <dbReference type="Pfam" id="PF04153"/>
    </source>
</evidence>
<sequence length="174" mass="20106">ASSAPLENDAQRFGIQGILGAVRRDSSDISMLSLGTDLNSFRMPFNSSESLSRSFSTPWPESESLRVEPDFRLPECYSTGPLPDQRTRMDAFNDETLFYIFYSMPRDVLQEAAATELTNRHWRYHKELKLWLTKDPASEPIQQSAQAERGIYIFFDPIAWEKTKKEYILYYASI</sequence>
<dbReference type="GO" id="GO:0000289">
    <property type="term" value="P:nuclear-transcribed mRNA poly(A) tail shortening"/>
    <property type="evidence" value="ECO:0007669"/>
    <property type="project" value="UniProtKB-ARBA"/>
</dbReference>
<dbReference type="AlphaFoldDB" id="A0A1E4TFV6"/>
<gene>
    <name evidence="5" type="ORF">CANCADRAFT_19962</name>
</gene>
<organism evidence="5 6">
    <name type="scientific">Tortispora caseinolytica NRRL Y-17796</name>
    <dbReference type="NCBI Taxonomy" id="767744"/>
    <lineage>
        <taxon>Eukaryota</taxon>
        <taxon>Fungi</taxon>
        <taxon>Dikarya</taxon>
        <taxon>Ascomycota</taxon>
        <taxon>Saccharomycotina</taxon>
        <taxon>Trigonopsidomycetes</taxon>
        <taxon>Trigonopsidales</taxon>
        <taxon>Trigonopsidaceae</taxon>
        <taxon>Tortispora</taxon>
    </lineage>
</organism>
<dbReference type="Proteomes" id="UP000095023">
    <property type="component" value="Unassembled WGS sequence"/>
</dbReference>
<dbReference type="EMBL" id="KV453842">
    <property type="protein sequence ID" value="ODV90626.1"/>
    <property type="molecule type" value="Genomic_DNA"/>
</dbReference>
<feature type="domain" description="NOT2/NOT3/NOT5 C-terminal" evidence="4">
    <location>
        <begin position="53"/>
        <end position="173"/>
    </location>
</feature>
<dbReference type="GO" id="GO:0006355">
    <property type="term" value="P:regulation of DNA-templated transcription"/>
    <property type="evidence" value="ECO:0007669"/>
    <property type="project" value="InterPro"/>
</dbReference>
<evidence type="ECO:0000256" key="3">
    <source>
        <dbReference type="ARBA" id="ARBA00023163"/>
    </source>
</evidence>
<evidence type="ECO:0000313" key="6">
    <source>
        <dbReference type="Proteomes" id="UP000095023"/>
    </source>
</evidence>
<evidence type="ECO:0000256" key="2">
    <source>
        <dbReference type="ARBA" id="ARBA00023015"/>
    </source>
</evidence>
<reference evidence="6" key="1">
    <citation type="submission" date="2016-02" db="EMBL/GenBank/DDBJ databases">
        <title>Comparative genomics of biotechnologically important yeasts.</title>
        <authorList>
            <consortium name="DOE Joint Genome Institute"/>
            <person name="Riley R."/>
            <person name="Haridas S."/>
            <person name="Wolfe K.H."/>
            <person name="Lopes M.R."/>
            <person name="Hittinger C.T."/>
            <person name="Goker M."/>
            <person name="Salamov A."/>
            <person name="Wisecaver J."/>
            <person name="Long T.M."/>
            <person name="Aerts A.L."/>
            <person name="Barry K."/>
            <person name="Choi C."/>
            <person name="Clum A."/>
            <person name="Coughlan A.Y."/>
            <person name="Deshpande S."/>
            <person name="Douglass A.P."/>
            <person name="Hanson S.J."/>
            <person name="Klenk H.-P."/>
            <person name="Labutti K."/>
            <person name="Lapidus A."/>
            <person name="Lindquist E."/>
            <person name="Lipzen A."/>
            <person name="Meier-Kolthoff J.P."/>
            <person name="Ohm R.A."/>
            <person name="Otillar R.P."/>
            <person name="Pangilinan J."/>
            <person name="Peng Y."/>
            <person name="Rokas A."/>
            <person name="Rosa C.A."/>
            <person name="Scheuner C."/>
            <person name="Sibirny A.A."/>
            <person name="Slot J.C."/>
            <person name="Stielow J.B."/>
            <person name="Sun H."/>
            <person name="Kurtzman C.P."/>
            <person name="Blackwell M."/>
            <person name="Jeffries T.W."/>
            <person name="Grigoriev I.V."/>
        </authorList>
    </citation>
    <scope>NUCLEOTIDE SEQUENCE [LARGE SCALE GENOMIC DNA]</scope>
    <source>
        <strain evidence="6">NRRL Y-17796</strain>
    </source>
</reference>
<proteinExistence type="inferred from homology"/>
<dbReference type="PANTHER" id="PTHR23326">
    <property type="entry name" value="CCR4 NOT-RELATED"/>
    <property type="match status" value="1"/>
</dbReference>
<feature type="non-terminal residue" evidence="5">
    <location>
        <position position="1"/>
    </location>
</feature>
<name>A0A1E4TFV6_9ASCO</name>
<dbReference type="InterPro" id="IPR040168">
    <property type="entry name" value="Not2/3/5"/>
</dbReference>